<dbReference type="EMBL" id="CAJNDS010002147">
    <property type="protein sequence ID" value="CAE7351325.1"/>
    <property type="molecule type" value="Genomic_DNA"/>
</dbReference>
<gene>
    <name evidence="2" type="ORF">SNAT2548_LOCUS18530</name>
</gene>
<protein>
    <submittedName>
        <fullName evidence="2">Uncharacterized protein</fullName>
    </submittedName>
</protein>
<evidence type="ECO:0000313" key="3">
    <source>
        <dbReference type="Proteomes" id="UP000604046"/>
    </source>
</evidence>
<dbReference type="AlphaFoldDB" id="A0A812PYI8"/>
<accession>A0A812PYI8</accession>
<sequence length="581" mass="64812">MPEHFRAQACRGAGRGRPGKSRYMQPSADQMPVADEIESTAEGEAERKEIKEGKPVAVTLRKCGVDRRIEILCALQKRRRVKDLEDSVTMELGLDLDGQMRVLQMGHERFLERDLPLVAVLWHSNQLVLRFVKCTALLEATQNSLSGKTITASLHHRDDGGMEVHCTLLSGKEHCRLPVDATSTLRDLRNSLAKKDHDPEGLGLDGQILCPTGAQIFDESLRLSELGSEPLTLRFLGLGARPWREGARKFLAALAVEAFHPKSKAFDVGWTLRTARPVTREEVEDTVEPFLGRLGVSSALAVPFMRFFWRLAAPMEEWNLLNLALLQNFDPGMKTNKFAFSEHWLQLARHAIAERVPRRPGPVILPKRNEHGSIIGVELFVVDDSFPDSFDRNLESSLRLGDLRPRASASNLMRVAAAIDLGLNPSLPIGELVREAGQDLQLDPPASPEDVVRMAHVLLRLSCELPAVEVEGSLHGPLLQRVAALRRWRLKVLHFSEREGFRSDSRAERAEDLRHHVGALDAEQQVSGLQAGLMLLHLPMKHLGDVGDVCRKLSQIAPVRFIICVQETDEEKKATREGEDG</sequence>
<reference evidence="2" key="1">
    <citation type="submission" date="2021-02" db="EMBL/GenBank/DDBJ databases">
        <authorList>
            <person name="Dougan E. K."/>
            <person name="Rhodes N."/>
            <person name="Thang M."/>
            <person name="Chan C."/>
        </authorList>
    </citation>
    <scope>NUCLEOTIDE SEQUENCE</scope>
</reference>
<evidence type="ECO:0000256" key="1">
    <source>
        <dbReference type="SAM" id="MobiDB-lite"/>
    </source>
</evidence>
<name>A0A812PYI8_9DINO</name>
<proteinExistence type="predicted"/>
<dbReference type="Proteomes" id="UP000604046">
    <property type="component" value="Unassembled WGS sequence"/>
</dbReference>
<comment type="caution">
    <text evidence="2">The sequence shown here is derived from an EMBL/GenBank/DDBJ whole genome shotgun (WGS) entry which is preliminary data.</text>
</comment>
<keyword evidence="3" id="KW-1185">Reference proteome</keyword>
<organism evidence="2 3">
    <name type="scientific">Symbiodinium natans</name>
    <dbReference type="NCBI Taxonomy" id="878477"/>
    <lineage>
        <taxon>Eukaryota</taxon>
        <taxon>Sar</taxon>
        <taxon>Alveolata</taxon>
        <taxon>Dinophyceae</taxon>
        <taxon>Suessiales</taxon>
        <taxon>Symbiodiniaceae</taxon>
        <taxon>Symbiodinium</taxon>
    </lineage>
</organism>
<evidence type="ECO:0000313" key="2">
    <source>
        <dbReference type="EMBL" id="CAE7351325.1"/>
    </source>
</evidence>
<feature type="region of interest" description="Disordered" evidence="1">
    <location>
        <begin position="1"/>
        <end position="32"/>
    </location>
</feature>